<reference evidence="1 2" key="1">
    <citation type="submission" date="2022-09" db="EMBL/GenBank/DDBJ databases">
        <authorList>
            <person name="Palmer J.M."/>
        </authorList>
    </citation>
    <scope>NUCLEOTIDE SEQUENCE [LARGE SCALE GENOMIC DNA]</scope>
    <source>
        <strain evidence="1 2">DSM 7382</strain>
    </source>
</reference>
<protein>
    <submittedName>
        <fullName evidence="1">Uncharacterized protein</fullName>
    </submittedName>
</protein>
<organism evidence="1 2">
    <name type="scientific">Cerrena zonata</name>
    <dbReference type="NCBI Taxonomy" id="2478898"/>
    <lineage>
        <taxon>Eukaryota</taxon>
        <taxon>Fungi</taxon>
        <taxon>Dikarya</taxon>
        <taxon>Basidiomycota</taxon>
        <taxon>Agaricomycotina</taxon>
        <taxon>Agaricomycetes</taxon>
        <taxon>Polyporales</taxon>
        <taxon>Cerrenaceae</taxon>
        <taxon>Cerrena</taxon>
    </lineage>
</organism>
<dbReference type="Proteomes" id="UP001385951">
    <property type="component" value="Unassembled WGS sequence"/>
</dbReference>
<dbReference type="AlphaFoldDB" id="A0AAW0GNV0"/>
<keyword evidence="2" id="KW-1185">Reference proteome</keyword>
<name>A0AAW0GNV0_9APHY</name>
<proteinExistence type="predicted"/>
<dbReference type="EMBL" id="JASBNA010000003">
    <property type="protein sequence ID" value="KAK7693557.1"/>
    <property type="molecule type" value="Genomic_DNA"/>
</dbReference>
<accession>A0AAW0GNV0</accession>
<evidence type="ECO:0000313" key="1">
    <source>
        <dbReference type="EMBL" id="KAK7693557.1"/>
    </source>
</evidence>
<gene>
    <name evidence="1" type="ORF">QCA50_003126</name>
</gene>
<sequence length="96" mass="10647">MIQNSKLCDFDPFRDEYEAGEPHVSGTTGPGDPLTFDVMIALSKLAPTRTTEKGMITDPVVSFYVPVENNSVIYRIGEWSYTFTMPQLAEGKGLEP</sequence>
<evidence type="ECO:0000313" key="2">
    <source>
        <dbReference type="Proteomes" id="UP001385951"/>
    </source>
</evidence>
<comment type="caution">
    <text evidence="1">The sequence shown here is derived from an EMBL/GenBank/DDBJ whole genome shotgun (WGS) entry which is preliminary data.</text>
</comment>